<protein>
    <submittedName>
        <fullName evidence="2">Uncharacterized protein</fullName>
    </submittedName>
</protein>
<evidence type="ECO:0000313" key="2">
    <source>
        <dbReference type="EMBL" id="KGG09110.1"/>
    </source>
</evidence>
<feature type="region of interest" description="Disordered" evidence="1">
    <location>
        <begin position="1"/>
        <end position="20"/>
    </location>
</feature>
<evidence type="ECO:0000313" key="3">
    <source>
        <dbReference type="Proteomes" id="UP000030345"/>
    </source>
</evidence>
<name>A0A0A2B8M6_PROMR</name>
<reference evidence="3" key="1">
    <citation type="journal article" date="2014" name="Sci. Data">
        <title>Genomes of diverse isolates of the marine cyanobacterium Prochlorococcus.</title>
        <authorList>
            <person name="Biller S."/>
            <person name="Berube P."/>
            <person name="Thompson J."/>
            <person name="Kelly L."/>
            <person name="Roggensack S."/>
            <person name="Awad L."/>
            <person name="Roache-Johnson K."/>
            <person name="Ding H."/>
            <person name="Giovannoni S.J."/>
            <person name="Moore L.R."/>
            <person name="Chisholm S.W."/>
        </authorList>
    </citation>
    <scope>NUCLEOTIDE SEQUENCE [LARGE SCALE GENOMIC DNA]</scope>
    <source>
        <strain evidence="3">SB</strain>
    </source>
</reference>
<evidence type="ECO:0000256" key="1">
    <source>
        <dbReference type="SAM" id="MobiDB-lite"/>
    </source>
</evidence>
<dbReference type="Proteomes" id="UP000030345">
    <property type="component" value="Unassembled WGS sequence"/>
</dbReference>
<sequence>MNINNDYQKRRGQITSSPAGEIIEPNKKYLESNSFSTIKFNL</sequence>
<organism evidence="2 3">
    <name type="scientific">Prochlorococcus marinus str. SB</name>
    <dbReference type="NCBI Taxonomy" id="59926"/>
    <lineage>
        <taxon>Bacteria</taxon>
        <taxon>Bacillati</taxon>
        <taxon>Cyanobacteriota</taxon>
        <taxon>Cyanophyceae</taxon>
        <taxon>Synechococcales</taxon>
        <taxon>Prochlorococcaceae</taxon>
        <taxon>Prochlorococcus</taxon>
    </lineage>
</organism>
<dbReference type="AlphaFoldDB" id="A0A0A2B8M6"/>
<dbReference type="EMBL" id="JNAS01000002">
    <property type="protein sequence ID" value="KGG09110.1"/>
    <property type="molecule type" value="Genomic_DNA"/>
</dbReference>
<comment type="caution">
    <text evidence="2">The sequence shown here is derived from an EMBL/GenBank/DDBJ whole genome shotgun (WGS) entry which is preliminary data.</text>
</comment>
<dbReference type="STRING" id="59926.EV02_1789"/>
<accession>A0A0A2B8M6</accession>
<proteinExistence type="predicted"/>
<gene>
    <name evidence="2" type="ORF">EV02_1789</name>
</gene>